<organism evidence="1">
    <name type="scientific">Glycine soja</name>
    <name type="common">Wild soybean</name>
    <dbReference type="NCBI Taxonomy" id="3848"/>
    <lineage>
        <taxon>Eukaryota</taxon>
        <taxon>Viridiplantae</taxon>
        <taxon>Streptophyta</taxon>
        <taxon>Embryophyta</taxon>
        <taxon>Tracheophyta</taxon>
        <taxon>Spermatophyta</taxon>
        <taxon>Magnoliopsida</taxon>
        <taxon>eudicotyledons</taxon>
        <taxon>Gunneridae</taxon>
        <taxon>Pentapetalae</taxon>
        <taxon>rosids</taxon>
        <taxon>fabids</taxon>
        <taxon>Fabales</taxon>
        <taxon>Fabaceae</taxon>
        <taxon>Papilionoideae</taxon>
        <taxon>50 kb inversion clade</taxon>
        <taxon>NPAAA clade</taxon>
        <taxon>indigoferoid/millettioid clade</taxon>
        <taxon>Phaseoleae</taxon>
        <taxon>Glycine</taxon>
        <taxon>Glycine subgen. Soja</taxon>
    </lineage>
</organism>
<evidence type="ECO:0000313" key="1">
    <source>
        <dbReference type="EMBL" id="KHN45429.1"/>
    </source>
</evidence>
<gene>
    <name evidence="2" type="ORF">D0Y65_051517</name>
    <name evidence="1" type="ORF">glysoja_028436</name>
</gene>
<reference evidence="1" key="1">
    <citation type="submission" date="2014-07" db="EMBL/GenBank/DDBJ databases">
        <title>Identification of a novel salt tolerance gene in wild soybean by whole-genome sequencing.</title>
        <authorList>
            <person name="Lam H.-M."/>
            <person name="Qi X."/>
            <person name="Li M.-W."/>
            <person name="Liu X."/>
            <person name="Xie M."/>
            <person name="Ni M."/>
            <person name="Xu X."/>
        </authorList>
    </citation>
    <scope>NUCLEOTIDE SEQUENCE [LARGE SCALE GENOMIC DNA]</scope>
    <source>
        <tissue evidence="1">Root</tissue>
    </source>
</reference>
<protein>
    <submittedName>
        <fullName evidence="1">Uncharacterized protein</fullName>
    </submittedName>
</protein>
<reference evidence="2 3" key="2">
    <citation type="submission" date="2018-09" db="EMBL/GenBank/DDBJ databases">
        <title>A high-quality reference genome of wild soybean provides a powerful tool to mine soybean genomes.</title>
        <authorList>
            <person name="Xie M."/>
            <person name="Chung C.Y.L."/>
            <person name="Li M.-W."/>
            <person name="Wong F.-L."/>
            <person name="Chan T.-F."/>
            <person name="Lam H.-M."/>
        </authorList>
    </citation>
    <scope>NUCLEOTIDE SEQUENCE [LARGE SCALE GENOMIC DNA]</scope>
    <source>
        <strain evidence="3">cv. W05</strain>
        <tissue evidence="2">Hypocotyl of etiolated seedlings</tissue>
    </source>
</reference>
<dbReference type="Proteomes" id="UP000053555">
    <property type="component" value="Unassembled WGS sequence"/>
</dbReference>
<keyword evidence="3" id="KW-1185">Reference proteome</keyword>
<dbReference type="EMBL" id="QZWG01000019">
    <property type="protein sequence ID" value="RZB48005.1"/>
    <property type="molecule type" value="Genomic_DNA"/>
</dbReference>
<dbReference type="Proteomes" id="UP000289340">
    <property type="component" value="Chromosome 19"/>
</dbReference>
<evidence type="ECO:0000313" key="2">
    <source>
        <dbReference type="EMBL" id="RZB48005.1"/>
    </source>
</evidence>
<dbReference type="EMBL" id="KN642294">
    <property type="protein sequence ID" value="KHN45429.1"/>
    <property type="molecule type" value="Genomic_DNA"/>
</dbReference>
<proteinExistence type="predicted"/>
<sequence>MIIKRRDKHQASKIKASPMVIFDLGERNAYRWIGFSSGLTRFVLTICTDCVLIDTGRSHLGQSCPNFDNTIHSSKARKFLINSSFSNSAFF</sequence>
<accession>A0A0B2SLX8</accession>
<evidence type="ECO:0000313" key="3">
    <source>
        <dbReference type="Proteomes" id="UP000289340"/>
    </source>
</evidence>
<name>A0A0B2SLX8_GLYSO</name>
<dbReference type="AlphaFoldDB" id="A0A0B2SLX8"/>